<feature type="domain" description="HTH tetR-type" evidence="4">
    <location>
        <begin position="10"/>
        <end position="70"/>
    </location>
</feature>
<dbReference type="SUPFAM" id="SSF48498">
    <property type="entry name" value="Tetracyclin repressor-like, C-terminal domain"/>
    <property type="match status" value="1"/>
</dbReference>
<dbReference type="InterPro" id="IPR050109">
    <property type="entry name" value="HTH-type_TetR-like_transc_reg"/>
</dbReference>
<sequence length="251" mass="26698">MEHTLPPSRDLVRSRLVEVAAHLLATDGPDAVTTRSVALAAGVQAPAIYRLFGDKTGLLDAVAEHGFASYVAQKPPVDADDDPVEGLRAGWNLHVGFGLANPALFRLMYTAKRTPDGQATLESGAAVLRKRVWRVAQAGRLRVPEHRAVALIQAAGTGVVFTLLDQPEDERDETLAELAWEAVCTTILIDTRAAEPLGPTTAAVTLRAALPDLTAFTPHEGALLGDWLGRIADSGPPAPHQETAPPRRDAP</sequence>
<comment type="caution">
    <text evidence="5">The sequence shown here is derived from an EMBL/GenBank/DDBJ whole genome shotgun (WGS) entry which is preliminary data.</text>
</comment>
<evidence type="ECO:0000259" key="4">
    <source>
        <dbReference type="PROSITE" id="PS50977"/>
    </source>
</evidence>
<evidence type="ECO:0000313" key="6">
    <source>
        <dbReference type="Proteomes" id="UP000277671"/>
    </source>
</evidence>
<evidence type="ECO:0000313" key="5">
    <source>
        <dbReference type="EMBL" id="RKR89039.1"/>
    </source>
</evidence>
<feature type="DNA-binding region" description="H-T-H motif" evidence="2">
    <location>
        <begin position="33"/>
        <end position="52"/>
    </location>
</feature>
<dbReference type="PROSITE" id="PS50977">
    <property type="entry name" value="HTH_TETR_2"/>
    <property type="match status" value="1"/>
</dbReference>
<dbReference type="OrthoDB" id="3784817at2"/>
<protein>
    <submittedName>
        <fullName evidence="5">TetR family transcriptional regulator</fullName>
    </submittedName>
</protein>
<dbReference type="Pfam" id="PF00440">
    <property type="entry name" value="TetR_N"/>
    <property type="match status" value="1"/>
</dbReference>
<dbReference type="GO" id="GO:0003700">
    <property type="term" value="F:DNA-binding transcription factor activity"/>
    <property type="evidence" value="ECO:0007669"/>
    <property type="project" value="TreeGrafter"/>
</dbReference>
<evidence type="ECO:0000256" key="2">
    <source>
        <dbReference type="PROSITE-ProRule" id="PRU00335"/>
    </source>
</evidence>
<reference evidence="5 6" key="1">
    <citation type="submission" date="2018-10" db="EMBL/GenBank/DDBJ databases">
        <title>Sequencing the genomes of 1000 actinobacteria strains.</title>
        <authorList>
            <person name="Klenk H.-P."/>
        </authorList>
    </citation>
    <scope>NUCLEOTIDE SEQUENCE [LARGE SCALE GENOMIC DNA]</scope>
    <source>
        <strain evidence="5 6">DSM 45175</strain>
    </source>
</reference>
<evidence type="ECO:0000256" key="1">
    <source>
        <dbReference type="ARBA" id="ARBA00023125"/>
    </source>
</evidence>
<dbReference type="InterPro" id="IPR009057">
    <property type="entry name" value="Homeodomain-like_sf"/>
</dbReference>
<keyword evidence="6" id="KW-1185">Reference proteome</keyword>
<accession>A0A495JLX6</accession>
<dbReference type="GO" id="GO:0000976">
    <property type="term" value="F:transcription cis-regulatory region binding"/>
    <property type="evidence" value="ECO:0007669"/>
    <property type="project" value="TreeGrafter"/>
</dbReference>
<dbReference type="InterPro" id="IPR001647">
    <property type="entry name" value="HTH_TetR"/>
</dbReference>
<dbReference type="RefSeq" id="WP_121157560.1">
    <property type="nucleotide sequence ID" value="NZ_RBKT01000001.1"/>
</dbReference>
<dbReference type="AlphaFoldDB" id="A0A495JLX6"/>
<keyword evidence="1 2" id="KW-0238">DNA-binding</keyword>
<evidence type="ECO:0000256" key="3">
    <source>
        <dbReference type="SAM" id="MobiDB-lite"/>
    </source>
</evidence>
<dbReference type="EMBL" id="RBKT01000001">
    <property type="protein sequence ID" value="RKR89039.1"/>
    <property type="molecule type" value="Genomic_DNA"/>
</dbReference>
<dbReference type="Gene3D" id="1.10.357.10">
    <property type="entry name" value="Tetracycline Repressor, domain 2"/>
    <property type="match status" value="1"/>
</dbReference>
<dbReference type="PANTHER" id="PTHR30055">
    <property type="entry name" value="HTH-TYPE TRANSCRIPTIONAL REGULATOR RUTR"/>
    <property type="match status" value="1"/>
</dbReference>
<name>A0A495JLX6_9ACTN</name>
<organism evidence="5 6">
    <name type="scientific">Micromonospora pisi</name>
    <dbReference type="NCBI Taxonomy" id="589240"/>
    <lineage>
        <taxon>Bacteria</taxon>
        <taxon>Bacillati</taxon>
        <taxon>Actinomycetota</taxon>
        <taxon>Actinomycetes</taxon>
        <taxon>Micromonosporales</taxon>
        <taxon>Micromonosporaceae</taxon>
        <taxon>Micromonospora</taxon>
    </lineage>
</organism>
<proteinExistence type="predicted"/>
<dbReference type="PANTHER" id="PTHR30055:SF209">
    <property type="entry name" value="POSSIBLE TRANSCRIPTIONAL REGULATORY PROTEIN (PROBABLY TETR-FAMILY)"/>
    <property type="match status" value="1"/>
</dbReference>
<dbReference type="Proteomes" id="UP000277671">
    <property type="component" value="Unassembled WGS sequence"/>
</dbReference>
<feature type="region of interest" description="Disordered" evidence="3">
    <location>
        <begin position="228"/>
        <end position="251"/>
    </location>
</feature>
<dbReference type="SUPFAM" id="SSF46689">
    <property type="entry name" value="Homeodomain-like"/>
    <property type="match status" value="1"/>
</dbReference>
<gene>
    <name evidence="5" type="ORF">BDK92_3376</name>
</gene>
<dbReference type="InterPro" id="IPR036271">
    <property type="entry name" value="Tet_transcr_reg_TetR-rel_C_sf"/>
</dbReference>